<accession>A0A2S7WQB1</accession>
<name>A0A2S7WQB1_9FLAO</name>
<evidence type="ECO:0000313" key="2">
    <source>
        <dbReference type="EMBL" id="PQJ79502.1"/>
    </source>
</evidence>
<comment type="caution">
    <text evidence="2">The sequence shown here is derived from an EMBL/GenBank/DDBJ whole genome shotgun (WGS) entry which is preliminary data.</text>
</comment>
<evidence type="ECO:0000313" key="3">
    <source>
        <dbReference type="Proteomes" id="UP000238882"/>
    </source>
</evidence>
<keyword evidence="1" id="KW-0472">Membrane</keyword>
<reference evidence="2 3" key="1">
    <citation type="submission" date="2016-12" db="EMBL/GenBank/DDBJ databases">
        <title>Trade-off between light-utilization and light-protection in marine flavobacteria.</title>
        <authorList>
            <person name="Kumagai Y."/>
            <person name="Yoshizawa S."/>
            <person name="Kogure K."/>
            <person name="Iwasaki W."/>
        </authorList>
    </citation>
    <scope>NUCLEOTIDE SEQUENCE [LARGE SCALE GENOMIC DNA]</scope>
    <source>
        <strain evidence="2 3">NBRC 108759</strain>
    </source>
</reference>
<protein>
    <submittedName>
        <fullName evidence="2">Uncharacterized protein</fullName>
    </submittedName>
</protein>
<dbReference type="Proteomes" id="UP000238882">
    <property type="component" value="Unassembled WGS sequence"/>
</dbReference>
<keyword evidence="1" id="KW-0812">Transmembrane</keyword>
<keyword evidence="1" id="KW-1133">Transmembrane helix</keyword>
<sequence length="202" mass="23758">MKLTKTTLKEWFFYKFVFIISEYFIPFQAHFFPFNEFFINEFKEVMFLCGVINKTIKTLKSEIMKIVSKSIFTLLTAATLLLFISCESNEEAIPETIETKTELLESGEWLLKGFEDRVMYTFVNGERATYYGENDIFPNEPIPGKHAYSFQDDKITIDLNFGNIYTYEIKFSCDNNIIQFYNDKGELNSALYRKGSNYQQCL</sequence>
<keyword evidence="3" id="KW-1185">Reference proteome</keyword>
<gene>
    <name evidence="2" type="ORF">BTO18_10100</name>
</gene>
<feature type="transmembrane region" description="Helical" evidence="1">
    <location>
        <begin position="12"/>
        <end position="31"/>
    </location>
</feature>
<organism evidence="2 3">
    <name type="scientific">Polaribacter porphyrae</name>
    <dbReference type="NCBI Taxonomy" id="1137780"/>
    <lineage>
        <taxon>Bacteria</taxon>
        <taxon>Pseudomonadati</taxon>
        <taxon>Bacteroidota</taxon>
        <taxon>Flavobacteriia</taxon>
        <taxon>Flavobacteriales</taxon>
        <taxon>Flavobacteriaceae</taxon>
    </lineage>
</organism>
<proteinExistence type="predicted"/>
<dbReference type="EMBL" id="MSCN01000001">
    <property type="protein sequence ID" value="PQJ79502.1"/>
    <property type="molecule type" value="Genomic_DNA"/>
</dbReference>
<evidence type="ECO:0000256" key="1">
    <source>
        <dbReference type="SAM" id="Phobius"/>
    </source>
</evidence>
<dbReference type="AlphaFoldDB" id="A0A2S7WQB1"/>